<evidence type="ECO:0000313" key="2">
    <source>
        <dbReference type="EMBL" id="MFC1572830.1"/>
    </source>
</evidence>
<evidence type="ECO:0000313" key="3">
    <source>
        <dbReference type="Proteomes" id="UP001593833"/>
    </source>
</evidence>
<proteinExistence type="predicted"/>
<feature type="compositionally biased region" description="Basic residues" evidence="1">
    <location>
        <begin position="204"/>
        <end position="227"/>
    </location>
</feature>
<sequence length="227" mass="25651">MSRLPDTFQLLVLSELDEYTRTGNGEHLLEAVRQYLQYSKAPRELQGAFRRALDRWHRGRTDPWDPGSAAVRCLCTAFKVEHRSGNWKPSAASALVSPVSSNARKSPGEVDHCWSEIPKPLKGRRLTPADIPPGVTLAHAVVWVVDILLARKWIATTNKKHPRSAFREAERLLAWEPGDRDGRTRGNRGHLGAKAIEKIYYERRPHRKPALKGGRKSGQRKRRSASS</sequence>
<gene>
    <name evidence="2" type="ORF">ACFL6M_04445</name>
</gene>
<dbReference type="EMBL" id="JBHPKH010000042">
    <property type="protein sequence ID" value="MFC1572830.1"/>
    <property type="molecule type" value="Genomic_DNA"/>
</dbReference>
<name>A0ABV6YKI8_UNCEI</name>
<accession>A0ABV6YKI8</accession>
<protein>
    <submittedName>
        <fullName evidence="2">Uncharacterized protein</fullName>
    </submittedName>
</protein>
<keyword evidence="3" id="KW-1185">Reference proteome</keyword>
<evidence type="ECO:0000256" key="1">
    <source>
        <dbReference type="SAM" id="MobiDB-lite"/>
    </source>
</evidence>
<feature type="region of interest" description="Disordered" evidence="1">
    <location>
        <begin position="196"/>
        <end position="227"/>
    </location>
</feature>
<comment type="caution">
    <text evidence="2">The sequence shown here is derived from an EMBL/GenBank/DDBJ whole genome shotgun (WGS) entry which is preliminary data.</text>
</comment>
<organism evidence="2 3">
    <name type="scientific">Eiseniibacteriota bacterium</name>
    <dbReference type="NCBI Taxonomy" id="2212470"/>
    <lineage>
        <taxon>Bacteria</taxon>
        <taxon>Candidatus Eiseniibacteriota</taxon>
    </lineage>
</organism>
<dbReference type="Proteomes" id="UP001593833">
    <property type="component" value="Unassembled WGS sequence"/>
</dbReference>
<reference evidence="2 3" key="1">
    <citation type="submission" date="2024-09" db="EMBL/GenBank/DDBJ databases">
        <authorList>
            <person name="D'Angelo T."/>
        </authorList>
    </citation>
    <scope>NUCLEOTIDE SEQUENCE [LARGE SCALE GENOMIC DNA]</scope>
    <source>
        <strain evidence="2">SAG AM-320-E07</strain>
    </source>
</reference>